<proteinExistence type="predicted"/>
<evidence type="ECO:0000313" key="2">
    <source>
        <dbReference type="EnsemblProtists" id="Phyra75728"/>
    </source>
</evidence>
<dbReference type="Proteomes" id="UP000005238">
    <property type="component" value="Unassembled WGS sequence"/>
</dbReference>
<evidence type="ECO:0000256" key="1">
    <source>
        <dbReference type="SAM" id="MobiDB-lite"/>
    </source>
</evidence>
<feature type="compositionally biased region" description="Low complexity" evidence="1">
    <location>
        <begin position="367"/>
        <end position="379"/>
    </location>
</feature>
<dbReference type="InParanoid" id="H3GI74"/>
<dbReference type="HOGENOM" id="CLU_051949_0_0_1"/>
<dbReference type="STRING" id="164328.H3GI74"/>
<feature type="region of interest" description="Disordered" evidence="1">
    <location>
        <begin position="367"/>
        <end position="433"/>
    </location>
</feature>
<accession>H3GI74</accession>
<reference evidence="2" key="2">
    <citation type="submission" date="2015-06" db="UniProtKB">
        <authorList>
            <consortium name="EnsemblProtists"/>
        </authorList>
    </citation>
    <scope>IDENTIFICATION</scope>
    <source>
        <strain evidence="2">Pr102</strain>
    </source>
</reference>
<organism evidence="2 3">
    <name type="scientific">Phytophthora ramorum</name>
    <name type="common">Sudden oak death agent</name>
    <dbReference type="NCBI Taxonomy" id="164328"/>
    <lineage>
        <taxon>Eukaryota</taxon>
        <taxon>Sar</taxon>
        <taxon>Stramenopiles</taxon>
        <taxon>Oomycota</taxon>
        <taxon>Peronosporomycetes</taxon>
        <taxon>Peronosporales</taxon>
        <taxon>Peronosporaceae</taxon>
        <taxon>Phytophthora</taxon>
    </lineage>
</organism>
<feature type="compositionally biased region" description="Polar residues" evidence="1">
    <location>
        <begin position="203"/>
        <end position="221"/>
    </location>
</feature>
<feature type="region of interest" description="Disordered" evidence="1">
    <location>
        <begin position="171"/>
        <end position="221"/>
    </location>
</feature>
<evidence type="ECO:0000313" key="3">
    <source>
        <dbReference type="Proteomes" id="UP000005238"/>
    </source>
</evidence>
<name>H3GI74_PHYRM</name>
<sequence>MPSAPQPEPGDTAQGGEESKLPRGYFPPDENTGSPLFLERLGAIRGLIEGPISRGAYESALIQKVNLFSEDVEAARCVLVAQHWIPLKAFIILRKKGENKGDLHPPKRRTWVALRGYSAQELKEIKEDRLLYRILDQCDLRIQFAHLVSKRKLYFEMEGLKREALSGAHNECGYGNHASTTVPRPSAKRPPTTFETAAASVPRSRQPSGCQTGAARSSPMSSVTRELALPLAAPLTENTLQRGSGFLHYSQGEPEEVSLSYEYETPPQRLDLGGLADARSGKSGSLSLLRGDVTRLSQECEDLHSRVDRRASSYEVDCLRDEVAHLRSEFQNRPRYPDYRETQSCAYSQPNHYGSYPYGGASSRPQAYAYSHSPAPASAWQTPQQEAGAQFEVVNSPPQNPLSLPAGDQKPEGRGRASDDPHKTSGGSSSTSW</sequence>
<dbReference type="EnsemblProtists" id="Phyra75728">
    <property type="protein sequence ID" value="Phyra75728"/>
    <property type="gene ID" value="Phyra75728"/>
</dbReference>
<dbReference type="AlphaFoldDB" id="H3GI74"/>
<feature type="region of interest" description="Disordered" evidence="1">
    <location>
        <begin position="1"/>
        <end position="26"/>
    </location>
</feature>
<feature type="compositionally biased region" description="Basic and acidic residues" evidence="1">
    <location>
        <begin position="409"/>
        <end position="423"/>
    </location>
</feature>
<keyword evidence="3" id="KW-1185">Reference proteome</keyword>
<reference evidence="3" key="1">
    <citation type="journal article" date="2006" name="Science">
        <title>Phytophthora genome sequences uncover evolutionary origins and mechanisms of pathogenesis.</title>
        <authorList>
            <person name="Tyler B.M."/>
            <person name="Tripathy S."/>
            <person name="Zhang X."/>
            <person name="Dehal P."/>
            <person name="Jiang R.H."/>
            <person name="Aerts A."/>
            <person name="Arredondo F.D."/>
            <person name="Baxter L."/>
            <person name="Bensasson D."/>
            <person name="Beynon J.L."/>
            <person name="Chapman J."/>
            <person name="Damasceno C.M."/>
            <person name="Dorrance A.E."/>
            <person name="Dou D."/>
            <person name="Dickerman A.W."/>
            <person name="Dubchak I.L."/>
            <person name="Garbelotto M."/>
            <person name="Gijzen M."/>
            <person name="Gordon S.G."/>
            <person name="Govers F."/>
            <person name="Grunwald N.J."/>
            <person name="Huang W."/>
            <person name="Ivors K.L."/>
            <person name="Jones R.W."/>
            <person name="Kamoun S."/>
            <person name="Krampis K."/>
            <person name="Lamour K.H."/>
            <person name="Lee M.K."/>
            <person name="McDonald W.H."/>
            <person name="Medina M."/>
            <person name="Meijer H.J."/>
            <person name="Nordberg E.K."/>
            <person name="Maclean D.J."/>
            <person name="Ospina-Giraldo M.D."/>
            <person name="Morris P.F."/>
            <person name="Phuntumart V."/>
            <person name="Putnam N.H."/>
            <person name="Rash S."/>
            <person name="Rose J.K."/>
            <person name="Sakihama Y."/>
            <person name="Salamov A.A."/>
            <person name="Savidor A."/>
            <person name="Scheuring C.F."/>
            <person name="Smith B.M."/>
            <person name="Sobral B.W."/>
            <person name="Terry A."/>
            <person name="Torto-Alalibo T.A."/>
            <person name="Win J."/>
            <person name="Xu Z."/>
            <person name="Zhang H."/>
            <person name="Grigoriev I.V."/>
            <person name="Rokhsar D.S."/>
            <person name="Boore J.L."/>
        </authorList>
    </citation>
    <scope>NUCLEOTIDE SEQUENCE [LARGE SCALE GENOMIC DNA]</scope>
    <source>
        <strain evidence="3">Pr102</strain>
    </source>
</reference>
<dbReference type="eggNOG" id="ENOG502RARN">
    <property type="taxonomic scope" value="Eukaryota"/>
</dbReference>
<dbReference type="EMBL" id="DS566011">
    <property type="status" value="NOT_ANNOTATED_CDS"/>
    <property type="molecule type" value="Genomic_DNA"/>
</dbReference>
<protein>
    <submittedName>
        <fullName evidence="2">Uncharacterized protein</fullName>
    </submittedName>
</protein>